<gene>
    <name evidence="9" type="ORF">Z517_04182</name>
</gene>
<feature type="compositionally biased region" description="Basic and acidic residues" evidence="6">
    <location>
        <begin position="310"/>
        <end position="319"/>
    </location>
</feature>
<sequence>MVDTLHPSPEVIATWPKPNYVNPDTRGPGLVYMCIIFAAIGIITCTARVYSRLFITKAPGLDDLLVVIALGFLTALAVLVIIGNKKYYSGRHIWDIPPDSFVGGRANIWASLWCYVIGITLIKISVLLFYRRLSVKFSRAFLIATWIGIIYNVLYFLSFGLTLLLLCSPLHSYWDSFNPVWAATHHFHCGSEGAALPASSAFSVAGDFYSTLLPLILVYYLELPRRQKIALYALFALGFMAVAAGLVRTVLMYNLLNVDYDFTWELWLTWIWAILELYLALFAASAPSLKPFFRHFFVESLSSLARGSRRRGEYGHDNSHGTGVDPMSGKDLGGVGGKGLGTFTSETTKGDASVTFTTDLEGGRGPWEGERNERAGSRQSWFLADGESDDNGTKHFELRASQDGKKMIPMRVYKRSDYPTYDIPERSSEDPFADAGERTQPFHQQYQPHPASAEEATTALPQRPDWPLPIMMPPPTPSTPPQTTTTMMMMMGTEQQHEPREFLANPRLSSPQYLEK</sequence>
<comment type="subcellular location">
    <subcellularLocation>
        <location evidence="1">Membrane</location>
        <topology evidence="1">Multi-pass membrane protein</topology>
    </subcellularLocation>
</comment>
<feature type="transmembrane region" description="Helical" evidence="7">
    <location>
        <begin position="229"/>
        <end position="247"/>
    </location>
</feature>
<organism evidence="9 10">
    <name type="scientific">Fonsecaea pedrosoi CBS 271.37</name>
    <dbReference type="NCBI Taxonomy" id="1442368"/>
    <lineage>
        <taxon>Eukaryota</taxon>
        <taxon>Fungi</taxon>
        <taxon>Dikarya</taxon>
        <taxon>Ascomycota</taxon>
        <taxon>Pezizomycotina</taxon>
        <taxon>Eurotiomycetes</taxon>
        <taxon>Chaetothyriomycetidae</taxon>
        <taxon>Chaetothyriales</taxon>
        <taxon>Herpotrichiellaceae</taxon>
        <taxon>Fonsecaea</taxon>
    </lineage>
</organism>
<feature type="transmembrane region" description="Helical" evidence="7">
    <location>
        <begin position="63"/>
        <end position="82"/>
    </location>
</feature>
<feature type="compositionally biased region" description="Pro residues" evidence="6">
    <location>
        <begin position="464"/>
        <end position="480"/>
    </location>
</feature>
<evidence type="ECO:0000313" key="10">
    <source>
        <dbReference type="Proteomes" id="UP000053029"/>
    </source>
</evidence>
<reference evidence="9 10" key="1">
    <citation type="submission" date="2015-01" db="EMBL/GenBank/DDBJ databases">
        <title>The Genome Sequence of Fonsecaea pedrosoi CBS 271.37.</title>
        <authorList>
            <consortium name="The Broad Institute Genomics Platform"/>
            <person name="Cuomo C."/>
            <person name="de Hoog S."/>
            <person name="Gorbushina A."/>
            <person name="Stielow B."/>
            <person name="Teixiera M."/>
            <person name="Abouelleil A."/>
            <person name="Chapman S.B."/>
            <person name="Priest M."/>
            <person name="Young S.K."/>
            <person name="Wortman J."/>
            <person name="Nusbaum C."/>
            <person name="Birren B."/>
        </authorList>
    </citation>
    <scope>NUCLEOTIDE SEQUENCE [LARGE SCALE GENOMIC DNA]</scope>
    <source>
        <strain evidence="9 10">CBS 271.37</strain>
    </source>
</reference>
<feature type="compositionally biased region" description="Low complexity" evidence="6">
    <location>
        <begin position="481"/>
        <end position="493"/>
    </location>
</feature>
<feature type="transmembrane region" description="Helical" evidence="7">
    <location>
        <begin position="108"/>
        <end position="129"/>
    </location>
</feature>
<dbReference type="VEuPathDB" id="FungiDB:Z517_04182"/>
<dbReference type="AlphaFoldDB" id="A0A0D2H9A1"/>
<evidence type="ECO:0000256" key="3">
    <source>
        <dbReference type="ARBA" id="ARBA00022989"/>
    </source>
</evidence>
<keyword evidence="3 7" id="KW-1133">Transmembrane helix</keyword>
<feature type="domain" description="Rhodopsin" evidence="8">
    <location>
        <begin position="47"/>
        <end position="294"/>
    </location>
</feature>
<evidence type="ECO:0000256" key="1">
    <source>
        <dbReference type="ARBA" id="ARBA00004141"/>
    </source>
</evidence>
<feature type="transmembrane region" description="Helical" evidence="7">
    <location>
        <begin position="201"/>
        <end position="222"/>
    </location>
</feature>
<name>A0A0D2H9A1_9EURO</name>
<proteinExistence type="inferred from homology"/>
<dbReference type="HOGENOM" id="CLU_028200_25_3_1"/>
<dbReference type="EMBL" id="KN846971">
    <property type="protein sequence ID" value="KIW81159.1"/>
    <property type="molecule type" value="Genomic_DNA"/>
</dbReference>
<dbReference type="PANTHER" id="PTHR33048:SF129">
    <property type="entry name" value="INTEGRAL MEMBRANE PROTEIN-RELATED"/>
    <property type="match status" value="1"/>
</dbReference>
<dbReference type="OrthoDB" id="5329176at2759"/>
<evidence type="ECO:0000256" key="6">
    <source>
        <dbReference type="SAM" id="MobiDB-lite"/>
    </source>
</evidence>
<dbReference type="Proteomes" id="UP000053029">
    <property type="component" value="Unassembled WGS sequence"/>
</dbReference>
<evidence type="ECO:0000256" key="4">
    <source>
        <dbReference type="ARBA" id="ARBA00023136"/>
    </source>
</evidence>
<keyword evidence="4 7" id="KW-0472">Membrane</keyword>
<protein>
    <recommendedName>
        <fullName evidence="8">Rhodopsin domain-containing protein</fullName>
    </recommendedName>
</protein>
<feature type="region of interest" description="Disordered" evidence="6">
    <location>
        <begin position="355"/>
        <end position="376"/>
    </location>
</feature>
<dbReference type="RefSeq" id="XP_013284967.1">
    <property type="nucleotide sequence ID" value="XM_013429513.1"/>
</dbReference>
<dbReference type="GeneID" id="25303672"/>
<dbReference type="GO" id="GO:0016020">
    <property type="term" value="C:membrane"/>
    <property type="evidence" value="ECO:0007669"/>
    <property type="project" value="UniProtKB-SubCell"/>
</dbReference>
<feature type="transmembrane region" description="Helical" evidence="7">
    <location>
        <begin position="30"/>
        <end position="51"/>
    </location>
</feature>
<dbReference type="InterPro" id="IPR049326">
    <property type="entry name" value="Rhodopsin_dom_fungi"/>
</dbReference>
<comment type="similarity">
    <text evidence="5">Belongs to the SAT4 family.</text>
</comment>
<evidence type="ECO:0000313" key="9">
    <source>
        <dbReference type="EMBL" id="KIW81159.1"/>
    </source>
</evidence>
<dbReference type="Pfam" id="PF20684">
    <property type="entry name" value="Fung_rhodopsin"/>
    <property type="match status" value="1"/>
</dbReference>
<feature type="transmembrane region" description="Helical" evidence="7">
    <location>
        <begin position="267"/>
        <end position="286"/>
    </location>
</feature>
<feature type="compositionally biased region" description="Polar residues" evidence="6">
    <location>
        <begin position="507"/>
        <end position="516"/>
    </location>
</feature>
<feature type="region of interest" description="Disordered" evidence="6">
    <location>
        <begin position="309"/>
        <end position="331"/>
    </location>
</feature>
<feature type="compositionally biased region" description="Basic and acidic residues" evidence="6">
    <location>
        <begin position="367"/>
        <end position="376"/>
    </location>
</feature>
<evidence type="ECO:0000256" key="5">
    <source>
        <dbReference type="ARBA" id="ARBA00038359"/>
    </source>
</evidence>
<keyword evidence="10" id="KW-1185">Reference proteome</keyword>
<evidence type="ECO:0000259" key="8">
    <source>
        <dbReference type="Pfam" id="PF20684"/>
    </source>
</evidence>
<evidence type="ECO:0000256" key="2">
    <source>
        <dbReference type="ARBA" id="ARBA00022692"/>
    </source>
</evidence>
<dbReference type="STRING" id="1442368.A0A0D2H9A1"/>
<dbReference type="InterPro" id="IPR052337">
    <property type="entry name" value="SAT4-like"/>
</dbReference>
<feature type="transmembrane region" description="Helical" evidence="7">
    <location>
        <begin position="141"/>
        <end position="166"/>
    </location>
</feature>
<keyword evidence="2 7" id="KW-0812">Transmembrane</keyword>
<accession>A0A0D2H9A1</accession>
<dbReference type="PANTHER" id="PTHR33048">
    <property type="entry name" value="PTH11-LIKE INTEGRAL MEMBRANE PROTEIN (AFU_ORTHOLOGUE AFUA_5G11245)"/>
    <property type="match status" value="1"/>
</dbReference>
<feature type="region of interest" description="Disordered" evidence="6">
    <location>
        <begin position="464"/>
        <end position="516"/>
    </location>
</feature>
<evidence type="ECO:0000256" key="7">
    <source>
        <dbReference type="SAM" id="Phobius"/>
    </source>
</evidence>